<feature type="domain" description="LamG-like jellyroll fold" evidence="3">
    <location>
        <begin position="760"/>
        <end position="908"/>
    </location>
</feature>
<reference evidence="4" key="1">
    <citation type="submission" date="2021-01" db="EMBL/GenBank/DDBJ databases">
        <title>Whole genome shotgun sequence of Actinoplanes capillaceus NBRC 16408.</title>
        <authorList>
            <person name="Komaki H."/>
            <person name="Tamura T."/>
        </authorList>
    </citation>
    <scope>NUCLEOTIDE SEQUENCE [LARGE SCALE GENOMIC DNA]</scope>
    <source>
        <strain evidence="4">NBRC 16408</strain>
    </source>
</reference>
<dbReference type="Gene3D" id="2.60.120.200">
    <property type="match status" value="2"/>
</dbReference>
<dbReference type="SMART" id="SM00560">
    <property type="entry name" value="LamGL"/>
    <property type="match status" value="2"/>
</dbReference>
<dbReference type="Pfam" id="PF13385">
    <property type="entry name" value="Laminin_G_3"/>
    <property type="match status" value="2"/>
</dbReference>
<organism evidence="4">
    <name type="scientific">Actinoplanes campanulatus</name>
    <dbReference type="NCBI Taxonomy" id="113559"/>
    <lineage>
        <taxon>Bacteria</taxon>
        <taxon>Bacillati</taxon>
        <taxon>Actinomycetota</taxon>
        <taxon>Actinomycetes</taxon>
        <taxon>Micromonosporales</taxon>
        <taxon>Micromonosporaceae</taxon>
        <taxon>Actinoplanes</taxon>
    </lineage>
</organism>
<evidence type="ECO:0000256" key="1">
    <source>
        <dbReference type="ARBA" id="ARBA00022729"/>
    </source>
</evidence>
<evidence type="ECO:0000256" key="2">
    <source>
        <dbReference type="ARBA" id="ARBA00023157"/>
    </source>
</evidence>
<gene>
    <name evidence="4" type="ORF">Aca07nite_10940</name>
</gene>
<name>A0ABQ3W9V3_9ACTN</name>
<accession>A0ABQ3W9V3</accession>
<proteinExistence type="predicted"/>
<dbReference type="SUPFAM" id="SSF49899">
    <property type="entry name" value="Concanavalin A-like lectins/glucanases"/>
    <property type="match status" value="2"/>
</dbReference>
<evidence type="ECO:0000313" key="4">
    <source>
        <dbReference type="EMBL" id="GID43819.1"/>
    </source>
</evidence>
<dbReference type="PANTHER" id="PTHR46943">
    <property type="entry name" value="PENTRAXIN-RELATED PROTEIN PTX3"/>
    <property type="match status" value="1"/>
</dbReference>
<comment type="caution">
    <text evidence="4">The sequence shown here is derived from an EMBL/GenBank/DDBJ whole genome shotgun (WGS) entry which is preliminary data.</text>
</comment>
<sequence length="1193" mass="126519">MGMAVTPADIAVAAPVCVDVAASEMVALTTAAACSRPVVVESSQSELTRVVAQPDGHLRFESAVEPQRARQADGSWKNVDLTLRPVDGSVRPAVSAADVTFSAGGSAPMVTLVRDGKRLSFSWPEALPAPDLSGDSATYREVRPDVDLVVRATHTGFTHVLVVKSAKAATDQLVRELSLEVGGDAEVVRQSDGSLKATAGSAVIAEATPAVMWDSSVPRGMTKVQARAFGAASTAAGSGEGARRAPVQTRVSAAGELRLVPDHALLDAADVTYPVFIDPAWSVVRSRWAYATENGCTNTDTSVARVGLTPNAESPCSGKKFRSFFEFPTTNGKVSLKGKHIESAYVAMNLDHSWSCDSTNTYMYSSSVINATPKASWSLKLSTLLDTTGGHANEGSGCSDSPQQDMPMNFSGATVTSFVQSAATGNWNNLTVAFCACSSNTGTGEGTQDRWKKFFPAQAKLVVDYDSVPGRPNALRVSGIDCLTSGAITIGTLTPTLSAVYPDADSGQTLVGSYEWIEVPAGGMSAVTDTSPTRLTKPANVSATAGGRGTTAPVTAVKNKTYAFRVTARDPDPYLRWSGWGAWCQFKVDTSVPSVTPILVNPAAGPGEAATFRFESTHLDVTKFKYGWTAPTSTVNAGSGTNSSGVAIKTATVTVTVPTYGTNILYVSAVDATLNEGFNSLNVPVIIADPAIARWGLETYPGQSTEQALADTQPAGGNPVLTASGATTWAPDVRLTGGRTATFRDGTHLATSGALVDTTKSFTVAAWVRLEHMPSWDTKVISQAGPDAAGFELGVRRQGSPLTPYWSFVMKDGTAQGSTTRAAMSATPITSADVGQWVHLAGVYNATANTLRVWVNGTMAGELARTVAPWPATGKFLVGTGFGPAAPANWWNGSIADVQVFDRVLLPDDFTGKLASNPTSGGVDQPGILAPIEVGRWEFEIGRPCYREYLADTCDAADGTAFARWLKLSRGTDIGTGQRGNGLQLDMTYFPDGDPDTPDEQSSEWGQSAIKTGLTEPDEDGNQFTQWQDTPVLNTRQSFTVSAWGYITETDRNQTIVAQRGSHEAAFFLKYQPNTRKWLFAVTDQDAGTSVTLHAESREAATPDAWAHLVGVYDAGRRQVRLYVNGEWQATTPVSWTPMASSGPLLVGHNLWRDQLGDEWLGGIDDVFTYQGAMTDPQVLDLYDQQSVETPAI</sequence>
<feature type="domain" description="LamG-like jellyroll fold" evidence="3">
    <location>
        <begin position="1037"/>
        <end position="1177"/>
    </location>
</feature>
<dbReference type="InterPro" id="IPR013320">
    <property type="entry name" value="ConA-like_dom_sf"/>
</dbReference>
<protein>
    <recommendedName>
        <fullName evidence="3">LamG-like jellyroll fold domain-containing protein</fullName>
    </recommendedName>
</protein>
<dbReference type="EMBL" id="BOMF01000018">
    <property type="protein sequence ID" value="GID43819.1"/>
    <property type="molecule type" value="Genomic_DNA"/>
</dbReference>
<dbReference type="InterPro" id="IPR006558">
    <property type="entry name" value="LamG-like"/>
</dbReference>
<keyword evidence="1" id="KW-0732">Signal</keyword>
<dbReference type="PANTHER" id="PTHR46943:SF1">
    <property type="entry name" value="PENTRAXIN-RELATED PROTEIN PTX3"/>
    <property type="match status" value="1"/>
</dbReference>
<keyword evidence="2" id="KW-1015">Disulfide bond</keyword>
<dbReference type="InterPro" id="IPR042837">
    <property type="entry name" value="PTX3"/>
</dbReference>
<evidence type="ECO:0000259" key="3">
    <source>
        <dbReference type="SMART" id="SM00560"/>
    </source>
</evidence>